<reference evidence="2 3" key="1">
    <citation type="journal article" date="2015" name="Nature">
        <title>rRNA introns, odd ribosomes, and small enigmatic genomes across a large radiation of phyla.</title>
        <authorList>
            <person name="Brown C.T."/>
            <person name="Hug L.A."/>
            <person name="Thomas B.C."/>
            <person name="Sharon I."/>
            <person name="Castelle C.J."/>
            <person name="Singh A."/>
            <person name="Wilkins M.J."/>
            <person name="Williams K.H."/>
            <person name="Banfield J.F."/>
        </authorList>
    </citation>
    <scope>NUCLEOTIDE SEQUENCE [LARGE SCALE GENOMIC DNA]</scope>
</reference>
<gene>
    <name evidence="2" type="ORF">UW60_C0018G0004</name>
</gene>
<proteinExistence type="predicted"/>
<dbReference type="EMBL" id="LCIY01000018">
    <property type="protein sequence ID" value="KKT66806.1"/>
    <property type="molecule type" value="Genomic_DNA"/>
</dbReference>
<protein>
    <submittedName>
        <fullName evidence="2">Uncharacterized protein</fullName>
    </submittedName>
</protein>
<name>A0A0G1J595_9BACT</name>
<evidence type="ECO:0000313" key="3">
    <source>
        <dbReference type="Proteomes" id="UP000034826"/>
    </source>
</evidence>
<keyword evidence="1" id="KW-1133">Transmembrane helix</keyword>
<evidence type="ECO:0000313" key="2">
    <source>
        <dbReference type="EMBL" id="KKT66806.1"/>
    </source>
</evidence>
<accession>A0A0G1J595</accession>
<sequence length="125" mass="13948">MNPKKWSFETKLYIIIAIFTLIFTGVLYQSLRSSSDVTFSGQTATVPDGGRLALAEFRAYLWVVPNGNTVTLSAAYNIFKEEIKICDPKCKKTIDPGRGFPILEVEKISGGIKVTWSSKWLKPAK</sequence>
<evidence type="ECO:0000256" key="1">
    <source>
        <dbReference type="SAM" id="Phobius"/>
    </source>
</evidence>
<keyword evidence="1" id="KW-0472">Membrane</keyword>
<organism evidence="2 3">
    <name type="scientific">Candidatus Woesebacteria bacterium GW2011_GWA2_44_33</name>
    <dbReference type="NCBI Taxonomy" id="1618564"/>
    <lineage>
        <taxon>Bacteria</taxon>
        <taxon>Candidatus Woeseibacteriota</taxon>
    </lineage>
</organism>
<keyword evidence="1" id="KW-0812">Transmembrane</keyword>
<dbReference type="AlphaFoldDB" id="A0A0G1J595"/>
<dbReference type="Proteomes" id="UP000034826">
    <property type="component" value="Unassembled WGS sequence"/>
</dbReference>
<feature type="transmembrane region" description="Helical" evidence="1">
    <location>
        <begin position="12"/>
        <end position="31"/>
    </location>
</feature>
<comment type="caution">
    <text evidence="2">The sequence shown here is derived from an EMBL/GenBank/DDBJ whole genome shotgun (WGS) entry which is preliminary data.</text>
</comment>